<sequence length="178" mass="20593">MDKRKSNKNVPPPAITMTPEMAQQFESELCWCIQQIQSSLKSEKLNNKQADEHRKSLNTLMNNSTSIVKKRQVMRLLFGDYRAKMAEEEKKLSKAHGKVTIKPVEPNKKSVFVKKALPSNLTDFKFNFDVQSDSVTNNLSKIELNDGEERSVENLKKKFKFVPSQNDFKFKFCQIEES</sequence>
<reference evidence="2 3" key="1">
    <citation type="journal article" date="2021" name="BMC Biol.">
        <title>Horizontally acquired antibacterial genes associated with adaptive radiation of ladybird beetles.</title>
        <authorList>
            <person name="Li H.S."/>
            <person name="Tang X.F."/>
            <person name="Huang Y.H."/>
            <person name="Xu Z.Y."/>
            <person name="Chen M.L."/>
            <person name="Du X.Y."/>
            <person name="Qiu B.Y."/>
            <person name="Chen P.T."/>
            <person name="Zhang W."/>
            <person name="Slipinski A."/>
            <person name="Escalona H.E."/>
            <person name="Waterhouse R.M."/>
            <person name="Zwick A."/>
            <person name="Pang H."/>
        </authorList>
    </citation>
    <scope>NUCLEOTIDE SEQUENCE [LARGE SCALE GENOMIC DNA]</scope>
    <source>
        <strain evidence="2">SYSU2018</strain>
    </source>
</reference>
<dbReference type="EMBL" id="JABFTP020000083">
    <property type="protein sequence ID" value="KAL3276181.1"/>
    <property type="molecule type" value="Genomic_DNA"/>
</dbReference>
<organism evidence="2 3">
    <name type="scientific">Cryptolaemus montrouzieri</name>
    <dbReference type="NCBI Taxonomy" id="559131"/>
    <lineage>
        <taxon>Eukaryota</taxon>
        <taxon>Metazoa</taxon>
        <taxon>Ecdysozoa</taxon>
        <taxon>Arthropoda</taxon>
        <taxon>Hexapoda</taxon>
        <taxon>Insecta</taxon>
        <taxon>Pterygota</taxon>
        <taxon>Neoptera</taxon>
        <taxon>Endopterygota</taxon>
        <taxon>Coleoptera</taxon>
        <taxon>Polyphaga</taxon>
        <taxon>Cucujiformia</taxon>
        <taxon>Coccinelloidea</taxon>
        <taxon>Coccinellidae</taxon>
        <taxon>Scymninae</taxon>
        <taxon>Scymnini</taxon>
        <taxon>Cryptolaemus</taxon>
    </lineage>
</organism>
<dbReference type="AlphaFoldDB" id="A0ABD2NBX0"/>
<evidence type="ECO:0000256" key="1">
    <source>
        <dbReference type="ARBA" id="ARBA00005707"/>
    </source>
</evidence>
<comment type="similarity">
    <text evidence="1">Belongs to the UPF0488 family.</text>
</comment>
<gene>
    <name evidence="2" type="ORF">HHI36_020899</name>
</gene>
<keyword evidence="3" id="KW-1185">Reference proteome</keyword>
<comment type="caution">
    <text evidence="2">The sequence shown here is derived from an EMBL/GenBank/DDBJ whole genome shotgun (WGS) entry which is preliminary data.</text>
</comment>
<evidence type="ECO:0000313" key="2">
    <source>
        <dbReference type="EMBL" id="KAL3276181.1"/>
    </source>
</evidence>
<protein>
    <submittedName>
        <fullName evidence="2">Uncharacterized protein</fullName>
    </submittedName>
</protein>
<proteinExistence type="inferred from homology"/>
<accession>A0ABD2NBX0</accession>
<evidence type="ECO:0000313" key="3">
    <source>
        <dbReference type="Proteomes" id="UP001516400"/>
    </source>
</evidence>
<dbReference type="PANTHER" id="PTHR13602:SF2">
    <property type="entry name" value="UPF0488 PROTEIN C8ORF33"/>
    <property type="match status" value="1"/>
</dbReference>
<name>A0ABD2NBX0_9CUCU</name>
<dbReference type="PANTHER" id="PTHR13602">
    <property type="entry name" value="UPF0488 PROTEIN C8ORF33"/>
    <property type="match status" value="1"/>
</dbReference>
<dbReference type="InterPro" id="IPR029274">
    <property type="entry name" value="DUF4615"/>
</dbReference>
<dbReference type="Proteomes" id="UP001516400">
    <property type="component" value="Unassembled WGS sequence"/>
</dbReference>
<dbReference type="Pfam" id="PF15393">
    <property type="entry name" value="DUF4615"/>
    <property type="match status" value="1"/>
</dbReference>